<keyword evidence="3" id="KW-1185">Reference proteome</keyword>
<reference evidence="2" key="2">
    <citation type="submission" date="2022-08" db="EMBL/GenBank/DDBJ databases">
        <authorList>
            <person name="Poehlein A."/>
            <person name="Guzman J."/>
            <person name="Daniel R."/>
            <person name="Vilcinskas A."/>
        </authorList>
    </citation>
    <scope>NUCLEOTIDE SEQUENCE</scope>
    <source>
        <strain evidence="2">G314FT</strain>
        <plasmid evidence="2">p11</plasmid>
    </source>
</reference>
<feature type="transmembrane region" description="Helical" evidence="1">
    <location>
        <begin position="12"/>
        <end position="32"/>
    </location>
</feature>
<sequence>MLNLFMDNLGLNLIFLIIVLVGIILITSTFKINSKSTKIILGVLGLITILLGLYGLLFIIFFGYNS</sequence>
<reference evidence="2" key="1">
    <citation type="submission" date="2022-08" db="EMBL/GenBank/DDBJ databases">
        <title>Genome sequence of Vagococcus luciliae DSM 112651.</title>
        <authorList>
            <person name="Juan G."/>
            <person name="Anja P."/>
            <person name="Rolf D."/>
            <person name="Kampfer P."/>
            <person name="Vilcinskas A."/>
        </authorList>
    </citation>
    <scope>NUCLEOTIDE SEQUENCE</scope>
    <source>
        <strain evidence="2">G314FT</strain>
        <plasmid evidence="2">p11</plasmid>
    </source>
</reference>
<organism evidence="2 3">
    <name type="scientific">Vagococcus luciliae</name>
    <dbReference type="NCBI Taxonomy" id="2920380"/>
    <lineage>
        <taxon>Bacteria</taxon>
        <taxon>Bacillati</taxon>
        <taxon>Bacillota</taxon>
        <taxon>Bacilli</taxon>
        <taxon>Lactobacillales</taxon>
        <taxon>Enterococcaceae</taxon>
        <taxon>Vagococcus</taxon>
    </lineage>
</organism>
<evidence type="ECO:0000313" key="2">
    <source>
        <dbReference type="EMBL" id="UUV99918.1"/>
    </source>
</evidence>
<geneLocation type="plasmid" evidence="2 3">
    <name>p11</name>
</geneLocation>
<dbReference type="RefSeq" id="WP_257702598.1">
    <property type="nucleotide sequence ID" value="NZ_CP102452.1"/>
</dbReference>
<evidence type="ECO:0000256" key="1">
    <source>
        <dbReference type="SAM" id="Phobius"/>
    </source>
</evidence>
<gene>
    <name evidence="2" type="ORF">G314FT_20870</name>
</gene>
<dbReference type="EMBL" id="CP102452">
    <property type="protein sequence ID" value="UUV99918.1"/>
    <property type="molecule type" value="Genomic_DNA"/>
</dbReference>
<keyword evidence="1" id="KW-0472">Membrane</keyword>
<keyword evidence="1" id="KW-1133">Transmembrane helix</keyword>
<proteinExistence type="predicted"/>
<protein>
    <recommendedName>
        <fullName evidence="4">DUF2768 domain-containing protein</fullName>
    </recommendedName>
</protein>
<keyword evidence="1" id="KW-0812">Transmembrane</keyword>
<evidence type="ECO:0000313" key="3">
    <source>
        <dbReference type="Proteomes" id="UP001058273"/>
    </source>
</evidence>
<name>A0ABY5P267_9ENTE</name>
<evidence type="ECO:0008006" key="4">
    <source>
        <dbReference type="Google" id="ProtNLM"/>
    </source>
</evidence>
<keyword evidence="2" id="KW-0614">Plasmid</keyword>
<feature type="transmembrane region" description="Helical" evidence="1">
    <location>
        <begin position="39"/>
        <end position="64"/>
    </location>
</feature>
<dbReference type="Proteomes" id="UP001058273">
    <property type="component" value="Plasmid p11"/>
</dbReference>
<accession>A0ABY5P267</accession>